<dbReference type="InterPro" id="IPR028098">
    <property type="entry name" value="Glyco_trans_4-like_N"/>
</dbReference>
<dbReference type="AlphaFoldDB" id="A0AA95GDE4"/>
<dbReference type="Pfam" id="PF13439">
    <property type="entry name" value="Glyco_transf_4"/>
    <property type="match status" value="1"/>
</dbReference>
<dbReference type="SUPFAM" id="SSF53756">
    <property type="entry name" value="UDP-Glycosyltransferase/glycogen phosphorylase"/>
    <property type="match status" value="1"/>
</dbReference>
<name>A0AA95GDE4_9GAMM</name>
<evidence type="ECO:0000259" key="1">
    <source>
        <dbReference type="Pfam" id="PF00534"/>
    </source>
</evidence>
<evidence type="ECO:0000313" key="4">
    <source>
        <dbReference type="Proteomes" id="UP001177597"/>
    </source>
</evidence>
<dbReference type="PANTHER" id="PTHR12526">
    <property type="entry name" value="GLYCOSYLTRANSFERASE"/>
    <property type="match status" value="1"/>
</dbReference>
<dbReference type="GO" id="GO:0016757">
    <property type="term" value="F:glycosyltransferase activity"/>
    <property type="evidence" value="ECO:0007669"/>
    <property type="project" value="UniProtKB-KW"/>
</dbReference>
<evidence type="ECO:0000313" key="3">
    <source>
        <dbReference type="EMBL" id="WGL96202.1"/>
    </source>
</evidence>
<gene>
    <name evidence="3" type="ORF">QE207_06390</name>
</gene>
<dbReference type="CDD" id="cd03801">
    <property type="entry name" value="GT4_PimA-like"/>
    <property type="match status" value="1"/>
</dbReference>
<dbReference type="Proteomes" id="UP001177597">
    <property type="component" value="Chromosome"/>
</dbReference>
<dbReference type="GO" id="GO:1901135">
    <property type="term" value="P:carbohydrate derivative metabolic process"/>
    <property type="evidence" value="ECO:0007669"/>
    <property type="project" value="UniProtKB-ARBA"/>
</dbReference>
<dbReference type="EC" id="2.4.-.-" evidence="3"/>
<dbReference type="EMBL" id="CP123498">
    <property type="protein sequence ID" value="WGL96202.1"/>
    <property type="molecule type" value="Genomic_DNA"/>
</dbReference>
<keyword evidence="3" id="KW-0808">Transferase</keyword>
<dbReference type="Gene3D" id="3.40.50.2000">
    <property type="entry name" value="Glycogen Phosphorylase B"/>
    <property type="match status" value="2"/>
</dbReference>
<dbReference type="RefSeq" id="WP_280629758.1">
    <property type="nucleotide sequence ID" value="NZ_CP123498.1"/>
</dbReference>
<keyword evidence="3" id="KW-0328">Glycosyltransferase</keyword>
<protein>
    <submittedName>
        <fullName evidence="3">Glycosyltransferase family 4 protein</fullName>
        <ecNumber evidence="3">2.4.-.-</ecNumber>
    </submittedName>
</protein>
<sequence length="378" mass="42238">MNTSIIYTESSMNFGGQEAQALLQMKGLIHRGFNVTLACHIDSQIAHEAKKNNIPIYHVAFINSAHPASIMRLRKLLLRQQTILAICHSGHDANNLAIAVKTLAKKQRPCVLRQKTYLSGKIKAFSMNYLFDYVIVPSEPMRETLLQSGCMPQKVKVVHPGFDFSKMVAEKQTPIADNILTWINEGTAPIIIQVGMLREEKGHDIVLAALAQLKRQGRSFRYLIIGDGACKAKLRKKIIDYNLEPETLLAGIVFPFSSIYSYASLTVIPSNKEAFGMVAVESLFFAVPVFASNVGGLPDIIQDKSNGLLLPPSDINNWIAAIDDFLQQPKKYQEMALRGQLQVTKKFSIESCLLRLLQIGKVYDINLHNKTNQERSNN</sequence>
<accession>A0AA95GDE4</accession>
<dbReference type="Pfam" id="PF00534">
    <property type="entry name" value="Glycos_transf_1"/>
    <property type="match status" value="1"/>
</dbReference>
<evidence type="ECO:0000259" key="2">
    <source>
        <dbReference type="Pfam" id="PF13439"/>
    </source>
</evidence>
<feature type="domain" description="Glycosyltransferase subfamily 4-like N-terminal" evidence="2">
    <location>
        <begin position="14"/>
        <end position="164"/>
    </location>
</feature>
<feature type="domain" description="Glycosyl transferase family 1" evidence="1">
    <location>
        <begin position="186"/>
        <end position="338"/>
    </location>
</feature>
<organism evidence="3 4">
    <name type="scientific">Arsenophonus nasoniae</name>
    <name type="common">son-killer infecting Nasonia vitripennis</name>
    <dbReference type="NCBI Taxonomy" id="638"/>
    <lineage>
        <taxon>Bacteria</taxon>
        <taxon>Pseudomonadati</taxon>
        <taxon>Pseudomonadota</taxon>
        <taxon>Gammaproteobacteria</taxon>
        <taxon>Enterobacterales</taxon>
        <taxon>Morganellaceae</taxon>
        <taxon>Arsenophonus</taxon>
    </lineage>
</organism>
<dbReference type="InterPro" id="IPR001296">
    <property type="entry name" value="Glyco_trans_1"/>
</dbReference>
<reference evidence="3" key="1">
    <citation type="submission" date="2023-04" db="EMBL/GenBank/DDBJ databases">
        <title>Genome dynamics across the evolutionary transition to endosymbiosis.</title>
        <authorList>
            <person name="Siozios S."/>
            <person name="Nadal-Jimenez P."/>
            <person name="Azagi T."/>
            <person name="Sprong H."/>
            <person name="Frost C.L."/>
            <person name="Parratt S.R."/>
            <person name="Taylor G."/>
            <person name="Brettell L."/>
            <person name="Lew K.C."/>
            <person name="Croft L."/>
            <person name="King K.C."/>
            <person name="Brockhurst M.A."/>
            <person name="Hypsa V."/>
            <person name="Novakova E."/>
            <person name="Darby A.C."/>
            <person name="Hurst G.D.D."/>
        </authorList>
    </citation>
    <scope>NUCLEOTIDE SEQUENCE</scope>
    <source>
        <strain evidence="3">AIh</strain>
    </source>
</reference>
<proteinExistence type="predicted"/>